<protein>
    <submittedName>
        <fullName evidence="1">Uncharacterized protein</fullName>
    </submittedName>
</protein>
<reference evidence="1" key="1">
    <citation type="submission" date="2021-11" db="EMBL/GenBank/DDBJ databases">
        <title>The first genome sequence of unculturable Mycoplasma faucium obtained by de novo assembly of metagenomic reads.</title>
        <authorList>
            <person name="Sabat A.J."/>
            <person name="Bathoorn E."/>
            <person name="Akkerboom V."/>
            <person name="Friedrich A.W."/>
        </authorList>
    </citation>
    <scope>NUCLEOTIDE SEQUENCE [LARGE SCALE GENOMIC DNA]</scope>
    <source>
        <strain evidence="1">UMCG-MFM1</strain>
    </source>
</reference>
<dbReference type="RefSeq" id="WP_405311430.1">
    <property type="nucleotide sequence ID" value="NZ_CP088155.1"/>
</dbReference>
<sequence>MNKFNEWYEYYEKNKNAIKAITKYEKNNDESFFNQIKLIDNKFVAKKGFGNNKFNEVTIKAITKAFVSFLVINQKIQRKLNVLICADEYFTTDDNYLSYMNQVLNAYGFNAYCFNNNFAVTKQFLLFSIKKIKKLDAIIYFSKFNNRDFYNIDFLDNKANNFSSTEMLNIYEIYQKLNPFLIKAFMDRPIYFDVDKLLDEYADFIMNFNFNQLGNKILNLGIYPSPTIKPFVKKILGWNDISYSFINNKNVDDYEINRKNIYLASNYDYICKFSYDYQKLYLYEKKSKGIISKYTLVDPLIIYSVYFYYINNSYPTNDNYSQIQNLICSDSLDLEIFHMLSNRYNINYQHKFLNNLDFNNLENNTIYFSENNKFYIKNDMVNISDSMLMLSILSDMLNYLKTQNLKLSNMFELQSKSLPKIYLNSFSIPVANENIDAFETKMFLQNSINFHDITNITDLRNIKDDREKYICRIDFNTNEWVTIKYSFEYNCAIFNVCETTRTKTTLFKKVKQFFKKFLFGYDVYILEDLRKKVTLEFKVIENNDKK</sequence>
<evidence type="ECO:0000313" key="2">
    <source>
        <dbReference type="Proteomes" id="UP001622612"/>
    </source>
</evidence>
<dbReference type="EMBL" id="CP088155">
    <property type="protein sequence ID" value="WYM97149.1"/>
    <property type="molecule type" value="Genomic_DNA"/>
</dbReference>
<gene>
    <name evidence="1" type="ORF">LQ356_03025</name>
</gene>
<evidence type="ECO:0000313" key="1">
    <source>
        <dbReference type="EMBL" id="WYM97149.1"/>
    </source>
</evidence>
<proteinExistence type="predicted"/>
<name>A0ABZ2TL12_9BACT</name>
<accession>A0ABZ2TL12</accession>
<dbReference type="Proteomes" id="UP001622612">
    <property type="component" value="Chromosome"/>
</dbReference>
<keyword evidence="2" id="KW-1185">Reference proteome</keyword>
<organism evidence="1 2">
    <name type="scientific">Metamycoplasma faucium</name>
    <dbReference type="NCBI Taxonomy" id="56142"/>
    <lineage>
        <taxon>Bacteria</taxon>
        <taxon>Bacillati</taxon>
        <taxon>Mycoplasmatota</taxon>
        <taxon>Mycoplasmoidales</taxon>
        <taxon>Metamycoplasmataceae</taxon>
        <taxon>Metamycoplasma</taxon>
    </lineage>
</organism>